<dbReference type="HAMAP" id="MF_00209">
    <property type="entry name" value="Inorganic_PPase"/>
    <property type="match status" value="1"/>
</dbReference>
<dbReference type="EC" id="3.6.1.1" evidence="7"/>
<comment type="similarity">
    <text evidence="7">Belongs to the PPase family.</text>
</comment>
<dbReference type="InterPro" id="IPR036649">
    <property type="entry name" value="Pyrophosphatase_sf"/>
</dbReference>
<gene>
    <name evidence="7 8" type="primary">ppa</name>
    <name evidence="8" type="ORF">Cva_01198</name>
</gene>
<organism evidence="8 9">
    <name type="scientific">Caedimonas varicaedens</name>
    <dbReference type="NCBI Taxonomy" id="1629334"/>
    <lineage>
        <taxon>Bacteria</taxon>
        <taxon>Pseudomonadati</taxon>
        <taxon>Pseudomonadota</taxon>
        <taxon>Alphaproteobacteria</taxon>
        <taxon>Holosporales</taxon>
        <taxon>Caedimonadaceae</taxon>
        <taxon>Caedimonas</taxon>
    </lineage>
</organism>
<dbReference type="PANTHER" id="PTHR10286">
    <property type="entry name" value="INORGANIC PYROPHOSPHATASE"/>
    <property type="match status" value="1"/>
</dbReference>
<comment type="function">
    <text evidence="7">Catalyzes the hydrolysis of inorganic pyrophosphate (PPi) forming two phosphate ions.</text>
</comment>
<dbReference type="Gene3D" id="3.90.80.10">
    <property type="entry name" value="Inorganic pyrophosphatase"/>
    <property type="match status" value="1"/>
</dbReference>
<feature type="binding site" evidence="7">
    <location>
        <position position="71"/>
    </location>
    <ligand>
        <name>Mg(2+)</name>
        <dbReference type="ChEBI" id="CHEBI:18420"/>
        <label>2</label>
    </ligand>
</feature>
<dbReference type="FunFam" id="3.90.80.10:FF:000003">
    <property type="entry name" value="Inorganic pyrophosphatase"/>
    <property type="match status" value="1"/>
</dbReference>
<accession>A0A0K8MDC1</accession>
<dbReference type="PROSITE" id="PS00387">
    <property type="entry name" value="PPASE"/>
    <property type="match status" value="1"/>
</dbReference>
<evidence type="ECO:0000256" key="4">
    <source>
        <dbReference type="ARBA" id="ARBA00022801"/>
    </source>
</evidence>
<evidence type="ECO:0000313" key="9">
    <source>
        <dbReference type="Proteomes" id="UP000036771"/>
    </source>
</evidence>
<dbReference type="SUPFAM" id="SSF50324">
    <property type="entry name" value="Inorganic pyrophosphatase"/>
    <property type="match status" value="1"/>
</dbReference>
<dbReference type="GO" id="GO:0005737">
    <property type="term" value="C:cytoplasm"/>
    <property type="evidence" value="ECO:0007669"/>
    <property type="project" value="UniProtKB-SubCell"/>
</dbReference>
<dbReference type="NCBIfam" id="NF002317">
    <property type="entry name" value="PRK01250.1"/>
    <property type="match status" value="1"/>
</dbReference>
<proteinExistence type="inferred from homology"/>
<sequence length="174" mass="19664">MNLAHISAGENLPWDVNVLIEIPYGGPPVKYEIHKESGALFVDRFLHTAMYYPANYGFIPHTLADDGDPLDALVIAKTPVIPGAIVRSRPIGVLFMEDEAGEDEKLLMVPVDKLNPYYSNIKSYEDLPAILRDQIAHFFKHYKDLEVGKWVKIKKWGSAQEAADLILKCYHNNQ</sequence>
<keyword evidence="3 7" id="KW-0479">Metal-binding</keyword>
<comment type="cofactor">
    <cofactor evidence="1 7">
        <name>Mg(2+)</name>
        <dbReference type="ChEBI" id="CHEBI:18420"/>
    </cofactor>
</comment>
<comment type="catalytic activity">
    <reaction evidence="6 7">
        <text>diphosphate + H2O = 2 phosphate + H(+)</text>
        <dbReference type="Rhea" id="RHEA:24576"/>
        <dbReference type="ChEBI" id="CHEBI:15377"/>
        <dbReference type="ChEBI" id="CHEBI:15378"/>
        <dbReference type="ChEBI" id="CHEBI:33019"/>
        <dbReference type="ChEBI" id="CHEBI:43474"/>
        <dbReference type="EC" id="3.6.1.1"/>
    </reaction>
</comment>
<dbReference type="AlphaFoldDB" id="A0A0K8MDC1"/>
<dbReference type="GO" id="GO:0000287">
    <property type="term" value="F:magnesium ion binding"/>
    <property type="evidence" value="ECO:0007669"/>
    <property type="project" value="UniProtKB-UniRule"/>
</dbReference>
<feature type="binding site" evidence="7">
    <location>
        <position position="71"/>
    </location>
    <ligand>
        <name>Mg(2+)</name>
        <dbReference type="ChEBI" id="CHEBI:18420"/>
        <label>1</label>
    </ligand>
</feature>
<feature type="binding site" evidence="7">
    <location>
        <position position="30"/>
    </location>
    <ligand>
        <name>substrate</name>
    </ligand>
</feature>
<dbReference type="EMBL" id="BBVC01000066">
    <property type="protein sequence ID" value="GAO98535.1"/>
    <property type="molecule type" value="Genomic_DNA"/>
</dbReference>
<evidence type="ECO:0000256" key="6">
    <source>
        <dbReference type="ARBA" id="ARBA00047820"/>
    </source>
</evidence>
<keyword evidence="5 7" id="KW-0460">Magnesium</keyword>
<feature type="binding site" evidence="7">
    <location>
        <position position="44"/>
    </location>
    <ligand>
        <name>substrate</name>
    </ligand>
</feature>
<feature type="binding site" evidence="7">
    <location>
        <position position="56"/>
    </location>
    <ligand>
        <name>substrate</name>
    </ligand>
</feature>
<keyword evidence="4 7" id="KW-0378">Hydrolase</keyword>
<evidence type="ECO:0000256" key="3">
    <source>
        <dbReference type="ARBA" id="ARBA00022723"/>
    </source>
</evidence>
<feature type="binding site" evidence="7">
    <location>
        <position position="142"/>
    </location>
    <ligand>
        <name>substrate</name>
    </ligand>
</feature>
<evidence type="ECO:0000256" key="2">
    <source>
        <dbReference type="ARBA" id="ARBA00022490"/>
    </source>
</evidence>
<protein>
    <recommendedName>
        <fullName evidence="7">Inorganic pyrophosphatase</fullName>
        <ecNumber evidence="7">3.6.1.1</ecNumber>
    </recommendedName>
    <alternativeName>
        <fullName evidence="7">Pyrophosphate phospho-hydrolase</fullName>
        <shortName evidence="7">PPase</shortName>
    </alternativeName>
</protein>
<evidence type="ECO:0000256" key="7">
    <source>
        <dbReference type="HAMAP-Rule" id="MF_00209"/>
    </source>
</evidence>
<evidence type="ECO:0000256" key="1">
    <source>
        <dbReference type="ARBA" id="ARBA00001946"/>
    </source>
</evidence>
<comment type="subunit">
    <text evidence="7">Homohexamer.</text>
</comment>
<dbReference type="STRING" id="1629334.Cva_01198"/>
<dbReference type="InterPro" id="IPR008162">
    <property type="entry name" value="Pyrophosphatase"/>
</dbReference>
<name>A0A0K8MDC1_9PROT</name>
<feature type="binding site" evidence="7">
    <location>
        <position position="103"/>
    </location>
    <ligand>
        <name>Mg(2+)</name>
        <dbReference type="ChEBI" id="CHEBI:18420"/>
        <label>1</label>
    </ligand>
</feature>
<dbReference type="GO" id="GO:0006796">
    <property type="term" value="P:phosphate-containing compound metabolic process"/>
    <property type="evidence" value="ECO:0007669"/>
    <property type="project" value="InterPro"/>
</dbReference>
<keyword evidence="2 7" id="KW-0963">Cytoplasm</keyword>
<comment type="caution">
    <text evidence="8">The sequence shown here is derived from an EMBL/GenBank/DDBJ whole genome shotgun (WGS) entry which is preliminary data.</text>
</comment>
<evidence type="ECO:0000313" key="8">
    <source>
        <dbReference type="EMBL" id="GAO98535.1"/>
    </source>
</evidence>
<dbReference type="Pfam" id="PF00719">
    <property type="entry name" value="Pyrophosphatase"/>
    <property type="match status" value="1"/>
</dbReference>
<evidence type="ECO:0000256" key="5">
    <source>
        <dbReference type="ARBA" id="ARBA00022842"/>
    </source>
</evidence>
<reference evidence="8 9" key="1">
    <citation type="submission" date="2015-03" db="EMBL/GenBank/DDBJ databases">
        <title>Caedibacter varicaedens, whole genome shotgun sequence.</title>
        <authorList>
            <person name="Suzuki H."/>
            <person name="Dapper A.L."/>
            <person name="Gibson A.K."/>
            <person name="Jackson C."/>
            <person name="Lee H."/>
            <person name="Pejaver V.R."/>
            <person name="Doak T."/>
            <person name="Lynch M."/>
        </authorList>
    </citation>
    <scope>NUCLEOTIDE SEQUENCE [LARGE SCALE GENOMIC DNA]</scope>
</reference>
<keyword evidence="9" id="KW-1185">Reference proteome</keyword>
<feature type="binding site" evidence="7">
    <location>
        <position position="66"/>
    </location>
    <ligand>
        <name>Mg(2+)</name>
        <dbReference type="ChEBI" id="CHEBI:18420"/>
        <label>1</label>
    </ligand>
</feature>
<comment type="subcellular location">
    <subcellularLocation>
        <location evidence="7">Cytoplasm</location>
    </subcellularLocation>
</comment>
<dbReference type="CDD" id="cd00412">
    <property type="entry name" value="pyrophosphatase"/>
    <property type="match status" value="1"/>
</dbReference>
<dbReference type="GO" id="GO:0004427">
    <property type="term" value="F:inorganic diphosphate phosphatase activity"/>
    <property type="evidence" value="ECO:0007669"/>
    <property type="project" value="UniProtKB-UniRule"/>
</dbReference>
<dbReference type="OrthoDB" id="5187599at2"/>
<dbReference type="Proteomes" id="UP000036771">
    <property type="component" value="Unassembled WGS sequence"/>
</dbReference>